<comment type="similarity">
    <text evidence="1">Belongs to the indoleamine 2,3-dioxygenase family.</text>
</comment>
<dbReference type="PANTHER" id="PTHR28657">
    <property type="entry name" value="INDOLEAMINE 2,3-DIOXYGENASE"/>
    <property type="match status" value="1"/>
</dbReference>
<evidence type="ECO:0000256" key="1">
    <source>
        <dbReference type="ARBA" id="ARBA00007119"/>
    </source>
</evidence>
<evidence type="ECO:0000313" key="6">
    <source>
        <dbReference type="EMBL" id="OZJ03285.1"/>
    </source>
</evidence>
<dbReference type="SUPFAM" id="SSF140959">
    <property type="entry name" value="Indolic compounds 2,3-dioxygenase-like"/>
    <property type="match status" value="1"/>
</dbReference>
<keyword evidence="7" id="KW-1185">Reference proteome</keyword>
<keyword evidence="4" id="KW-0349">Heme</keyword>
<dbReference type="OrthoDB" id="10262710at2759"/>
<accession>A0A261XY38</accession>
<keyword evidence="5" id="KW-0732">Signal</keyword>
<feature type="binding site" description="proximal binding residue" evidence="4">
    <location>
        <position position="403"/>
    </location>
    <ligand>
        <name>heme b</name>
        <dbReference type="ChEBI" id="CHEBI:60344"/>
    </ligand>
    <ligandPart>
        <name>Fe</name>
        <dbReference type="ChEBI" id="CHEBI:18248"/>
    </ligandPart>
</feature>
<dbReference type="GO" id="GO:0019441">
    <property type="term" value="P:L-tryptophan catabolic process to kynurenine"/>
    <property type="evidence" value="ECO:0007669"/>
    <property type="project" value="InterPro"/>
</dbReference>
<dbReference type="GO" id="GO:0016702">
    <property type="term" value="F:oxidoreductase activity, acting on single donors with incorporation of molecular oxygen, incorporation of two atoms of oxygen"/>
    <property type="evidence" value="ECO:0007669"/>
    <property type="project" value="UniProtKB-ARBA"/>
</dbReference>
<evidence type="ECO:0000256" key="4">
    <source>
        <dbReference type="PIRSR" id="PIRSR600898-1"/>
    </source>
</evidence>
<sequence>MAFRLTRLLSTLLSRSFSSGAFKPSSAVWNARALEAFPVLTAQSPQDDRMPSFMVGETNGFLPRQAPLVELPNRFHKLEYLLQRMPLVMANGEEGLLAKGKFGDAVKALPEYEVDDITDAQLLSALYRDYTFVASAYLLEPCDIMYREKKDYGLGRQVLPRNVAVPLAKVAAKIGAKPFMEYALSYSLYNYKRIDPTKGLTYDNLALIRAFAGSESEKGFILNHVTMVAFSGDLIKHTQSILSSCGRKDRQEFTQALCDLNTTYSRINEEMECMWQRSQPADYQKFRTFIMGTKNQPMFPHGVIYEGVSDTPMFLRGESGANDSMVPLGDNVLQLTARMPENPLTKVLRDFRTYRPTNHREYLEYVQYKADELGVRDFAMSDSESAAWYLANVDQIRAFRHRHWNFTKEYIIKYSLHPVATGGSPIVSWLPNQLGTVLNTLVETSQQIDRSALNPELKALVAEIDERVQAQQRVLTREVAKLKEQYGSSQELNESQM</sequence>
<evidence type="ECO:0000256" key="2">
    <source>
        <dbReference type="ARBA" id="ARBA00022723"/>
    </source>
</evidence>
<evidence type="ECO:0000256" key="5">
    <source>
        <dbReference type="SAM" id="SignalP"/>
    </source>
</evidence>
<keyword evidence="2 4" id="KW-0479">Metal-binding</keyword>
<gene>
    <name evidence="6" type="ORF">BZG36_03738</name>
</gene>
<dbReference type="GO" id="GO:0046872">
    <property type="term" value="F:metal ion binding"/>
    <property type="evidence" value="ECO:0007669"/>
    <property type="project" value="UniProtKB-KW"/>
</dbReference>
<name>A0A261XY38_9FUNG</name>
<evidence type="ECO:0008006" key="8">
    <source>
        <dbReference type="Google" id="ProtNLM"/>
    </source>
</evidence>
<dbReference type="Gene3D" id="1.20.58.480">
    <property type="match status" value="1"/>
</dbReference>
<dbReference type="InterPro" id="IPR000898">
    <property type="entry name" value="Indolamine_dOase"/>
</dbReference>
<dbReference type="InterPro" id="IPR037217">
    <property type="entry name" value="Trp/Indoleamine_2_3_dOase-like"/>
</dbReference>
<dbReference type="AlphaFoldDB" id="A0A261XY38"/>
<feature type="chain" id="PRO_5013057164" description="Indoleamine 2,3-dioxygenase" evidence="5">
    <location>
        <begin position="22"/>
        <end position="497"/>
    </location>
</feature>
<protein>
    <recommendedName>
        <fullName evidence="8">Indoleamine 2,3-dioxygenase</fullName>
    </recommendedName>
</protein>
<dbReference type="Proteomes" id="UP000242875">
    <property type="component" value="Unassembled WGS sequence"/>
</dbReference>
<evidence type="ECO:0000313" key="7">
    <source>
        <dbReference type="Proteomes" id="UP000242875"/>
    </source>
</evidence>
<evidence type="ECO:0000256" key="3">
    <source>
        <dbReference type="ARBA" id="ARBA00023004"/>
    </source>
</evidence>
<reference evidence="6 7" key="1">
    <citation type="journal article" date="2017" name="Mycologia">
        <title>Bifiguratus adelaidae, gen. et sp. nov., a new member of Mucoromycotina in endophytic and soil-dwelling habitats.</title>
        <authorList>
            <person name="Torres-Cruz T.J."/>
            <person name="Billingsley Tobias T.L."/>
            <person name="Almatruk M."/>
            <person name="Hesse C."/>
            <person name="Kuske C.R."/>
            <person name="Desiro A."/>
            <person name="Benucci G.M."/>
            <person name="Bonito G."/>
            <person name="Stajich J.E."/>
            <person name="Dunlap C."/>
            <person name="Arnold A.E."/>
            <person name="Porras-Alfaro A."/>
        </authorList>
    </citation>
    <scope>NUCLEOTIDE SEQUENCE [LARGE SCALE GENOMIC DNA]</scope>
    <source>
        <strain evidence="6 7">AZ0501</strain>
    </source>
</reference>
<dbReference type="GO" id="GO:0020037">
    <property type="term" value="F:heme binding"/>
    <property type="evidence" value="ECO:0007669"/>
    <property type="project" value="InterPro"/>
</dbReference>
<comment type="caution">
    <text evidence="6">The sequence shown here is derived from an EMBL/GenBank/DDBJ whole genome shotgun (WGS) entry which is preliminary data.</text>
</comment>
<dbReference type="PANTHER" id="PTHR28657:SF3">
    <property type="entry name" value="INDOLEAMINE 2,3-DIOXYGENASE"/>
    <property type="match status" value="1"/>
</dbReference>
<organism evidence="6 7">
    <name type="scientific">Bifiguratus adelaidae</name>
    <dbReference type="NCBI Taxonomy" id="1938954"/>
    <lineage>
        <taxon>Eukaryota</taxon>
        <taxon>Fungi</taxon>
        <taxon>Fungi incertae sedis</taxon>
        <taxon>Mucoromycota</taxon>
        <taxon>Mucoromycotina</taxon>
        <taxon>Endogonomycetes</taxon>
        <taxon>Endogonales</taxon>
        <taxon>Endogonales incertae sedis</taxon>
        <taxon>Bifiguratus</taxon>
    </lineage>
</organism>
<feature type="signal peptide" evidence="5">
    <location>
        <begin position="1"/>
        <end position="21"/>
    </location>
</feature>
<dbReference type="Pfam" id="PF01231">
    <property type="entry name" value="IDO"/>
    <property type="match status" value="1"/>
</dbReference>
<proteinExistence type="inferred from homology"/>
<keyword evidence="3 4" id="KW-0408">Iron</keyword>
<dbReference type="EMBL" id="MVBO01000093">
    <property type="protein sequence ID" value="OZJ03285.1"/>
    <property type="molecule type" value="Genomic_DNA"/>
</dbReference>